<dbReference type="InterPro" id="IPR051695">
    <property type="entry name" value="Phosphoglycerate_Mutase"/>
</dbReference>
<dbReference type="Gene3D" id="3.40.50.1240">
    <property type="entry name" value="Phosphoglycerate mutase-like"/>
    <property type="match status" value="1"/>
</dbReference>
<dbReference type="GO" id="GO:0043755">
    <property type="term" value="F:alpha-ribazole phosphatase activity"/>
    <property type="evidence" value="ECO:0007669"/>
    <property type="project" value="UniProtKB-UniRule"/>
</dbReference>
<name>A0A1M6MU31_9FIRM</name>
<dbReference type="GO" id="GO:0005829">
    <property type="term" value="C:cytosol"/>
    <property type="evidence" value="ECO:0007669"/>
    <property type="project" value="TreeGrafter"/>
</dbReference>
<dbReference type="GO" id="GO:0043456">
    <property type="term" value="P:regulation of pentose-phosphate shunt"/>
    <property type="evidence" value="ECO:0007669"/>
    <property type="project" value="TreeGrafter"/>
</dbReference>
<dbReference type="GO" id="GO:0004331">
    <property type="term" value="F:fructose-2,6-bisphosphate 2-phosphatase activity"/>
    <property type="evidence" value="ECO:0007669"/>
    <property type="project" value="TreeGrafter"/>
</dbReference>
<dbReference type="InterPro" id="IPR017578">
    <property type="entry name" value="Ribazole_CobC"/>
</dbReference>
<reference evidence="5 6" key="1">
    <citation type="submission" date="2016-11" db="EMBL/GenBank/DDBJ databases">
        <authorList>
            <person name="Jaros S."/>
            <person name="Januszkiewicz K."/>
            <person name="Wedrychowicz H."/>
        </authorList>
    </citation>
    <scope>NUCLEOTIDE SEQUENCE [LARGE SCALE GENOMIC DNA]</scope>
    <source>
        <strain evidence="5 6">DSM 14501</strain>
    </source>
</reference>
<evidence type="ECO:0000256" key="2">
    <source>
        <dbReference type="NCBIfam" id="TIGR03162"/>
    </source>
</evidence>
<dbReference type="RefSeq" id="WP_072965941.1">
    <property type="nucleotide sequence ID" value="NZ_FRAJ01000005.1"/>
</dbReference>
<dbReference type="AlphaFoldDB" id="A0A1M6MU31"/>
<evidence type="ECO:0000256" key="3">
    <source>
        <dbReference type="PIRSR" id="PIRSR613078-1"/>
    </source>
</evidence>
<dbReference type="GO" id="GO:0009236">
    <property type="term" value="P:cobalamin biosynthetic process"/>
    <property type="evidence" value="ECO:0007669"/>
    <property type="project" value="UniProtKB-UniRule"/>
</dbReference>
<dbReference type="EMBL" id="FRAJ01000005">
    <property type="protein sequence ID" value="SHJ86964.1"/>
    <property type="molecule type" value="Genomic_DNA"/>
</dbReference>
<dbReference type="PANTHER" id="PTHR46517">
    <property type="entry name" value="FRUCTOSE-2,6-BISPHOSPHATASE TIGAR"/>
    <property type="match status" value="1"/>
</dbReference>
<evidence type="ECO:0000256" key="4">
    <source>
        <dbReference type="PIRSR" id="PIRSR613078-2"/>
    </source>
</evidence>
<accession>A0A1M6MU31</accession>
<evidence type="ECO:0000313" key="6">
    <source>
        <dbReference type="Proteomes" id="UP000184082"/>
    </source>
</evidence>
<dbReference type="InterPro" id="IPR013078">
    <property type="entry name" value="His_Pase_superF_clade-1"/>
</dbReference>
<dbReference type="SUPFAM" id="SSF53254">
    <property type="entry name" value="Phosphoglycerate mutase-like"/>
    <property type="match status" value="1"/>
</dbReference>
<dbReference type="Proteomes" id="UP000184082">
    <property type="component" value="Unassembled WGS sequence"/>
</dbReference>
<proteinExistence type="predicted"/>
<keyword evidence="1" id="KW-0378">Hydrolase</keyword>
<dbReference type="GO" id="GO:0045820">
    <property type="term" value="P:negative regulation of glycolytic process"/>
    <property type="evidence" value="ECO:0007669"/>
    <property type="project" value="TreeGrafter"/>
</dbReference>
<gene>
    <name evidence="5" type="ORF">SAMN02745883_00641</name>
</gene>
<protein>
    <recommendedName>
        <fullName evidence="2">Alpha-ribazole phosphatase</fullName>
        <ecNumber evidence="2">3.1.3.73</ecNumber>
    </recommendedName>
</protein>
<dbReference type="Pfam" id="PF00300">
    <property type="entry name" value="His_Phos_1"/>
    <property type="match status" value="1"/>
</dbReference>
<dbReference type="SMART" id="SM00855">
    <property type="entry name" value="PGAM"/>
    <property type="match status" value="1"/>
</dbReference>
<evidence type="ECO:0000313" key="5">
    <source>
        <dbReference type="EMBL" id="SHJ86964.1"/>
    </source>
</evidence>
<dbReference type="STRING" id="1121266.SAMN02745883_00641"/>
<keyword evidence="6" id="KW-1185">Reference proteome</keyword>
<sequence>MLEIIFVRHGETETNKKKLFSGWTNSKLTKKGIQQAEMVCEKLKNEKLNMIICSDLDRCLKTAQIINKHHGVNIIEEPGLREINFGKWENLSYGEICEKYPEKSKKWEKDFVNFIFPDGESLYQMYDRVNGAYKNIVKSCKNGKILIVSHSGVIRAILSQEICKSIDGYWKFNIYNCGIARLQYVDGFPVLIAVNQ</sequence>
<dbReference type="InterPro" id="IPR029033">
    <property type="entry name" value="His_PPase_superfam"/>
</dbReference>
<organism evidence="5 6">
    <name type="scientific">Caminicella sporogenes DSM 14501</name>
    <dbReference type="NCBI Taxonomy" id="1121266"/>
    <lineage>
        <taxon>Bacteria</taxon>
        <taxon>Bacillati</taxon>
        <taxon>Bacillota</taxon>
        <taxon>Clostridia</taxon>
        <taxon>Peptostreptococcales</taxon>
        <taxon>Caminicellaceae</taxon>
        <taxon>Caminicella</taxon>
    </lineage>
</organism>
<dbReference type="PANTHER" id="PTHR46517:SF1">
    <property type="entry name" value="FRUCTOSE-2,6-BISPHOSPHATASE TIGAR"/>
    <property type="match status" value="1"/>
</dbReference>
<feature type="binding site" evidence="4">
    <location>
        <position position="58"/>
    </location>
    <ligand>
        <name>substrate</name>
    </ligand>
</feature>
<evidence type="ECO:0000256" key="1">
    <source>
        <dbReference type="ARBA" id="ARBA00022801"/>
    </source>
</evidence>
<feature type="active site" description="Tele-phosphohistidine intermediate" evidence="3">
    <location>
        <position position="9"/>
    </location>
</feature>
<feature type="binding site" evidence="4">
    <location>
        <begin position="8"/>
        <end position="15"/>
    </location>
    <ligand>
        <name>substrate</name>
    </ligand>
</feature>
<feature type="active site" description="Proton donor/acceptor" evidence="3">
    <location>
        <position position="82"/>
    </location>
</feature>
<dbReference type="EC" id="3.1.3.73" evidence="2"/>
<dbReference type="NCBIfam" id="TIGR03162">
    <property type="entry name" value="ribazole_cobC"/>
    <property type="match status" value="1"/>
</dbReference>
<dbReference type="CDD" id="cd07067">
    <property type="entry name" value="HP_PGM_like"/>
    <property type="match status" value="1"/>
</dbReference>